<reference evidence="3 4" key="1">
    <citation type="journal article" date="2020" name="Int. J. Syst. Evol. Microbiol.">
        <title>Reclassification of Streptomyces castelarensis and Streptomyces sporoclivatus as later heterotypic synonyms of Streptomyces antimycoticus.</title>
        <authorList>
            <person name="Komaki H."/>
            <person name="Tamura T."/>
        </authorList>
    </citation>
    <scope>NUCLEOTIDE SEQUENCE [LARGE SCALE GENOMIC DNA]</scope>
    <source>
        <strain evidence="3 4">NBRC 13459</strain>
    </source>
</reference>
<comment type="caution">
    <text evidence="3">The sequence shown here is derived from an EMBL/GenBank/DDBJ whole genome shotgun (WGS) entry which is preliminary data.</text>
</comment>
<evidence type="ECO:0000313" key="4">
    <source>
        <dbReference type="Proteomes" id="UP000301309"/>
    </source>
</evidence>
<dbReference type="AlphaFoldDB" id="A0A4D4LHN7"/>
<protein>
    <recommendedName>
        <fullName evidence="2">Transposase IS701-like DDE domain-containing protein</fullName>
    </recommendedName>
</protein>
<dbReference type="EMBL" id="BJHW01000002">
    <property type="protein sequence ID" value="GDY60465.1"/>
    <property type="molecule type" value="Genomic_DNA"/>
</dbReference>
<dbReference type="Proteomes" id="UP000301309">
    <property type="component" value="Unassembled WGS sequence"/>
</dbReference>
<proteinExistence type="predicted"/>
<feature type="compositionally biased region" description="Low complexity" evidence="1">
    <location>
        <begin position="220"/>
        <end position="237"/>
    </location>
</feature>
<gene>
    <name evidence="3" type="ORF">SVIO_110880</name>
</gene>
<dbReference type="InterPro" id="IPR038721">
    <property type="entry name" value="IS701-like_DDE_dom"/>
</dbReference>
<dbReference type="InterPro" id="IPR012337">
    <property type="entry name" value="RNaseH-like_sf"/>
</dbReference>
<organism evidence="3 4">
    <name type="scientific">Streptomyces violaceusniger</name>
    <dbReference type="NCBI Taxonomy" id="68280"/>
    <lineage>
        <taxon>Bacteria</taxon>
        <taxon>Bacillati</taxon>
        <taxon>Actinomycetota</taxon>
        <taxon>Actinomycetes</taxon>
        <taxon>Kitasatosporales</taxon>
        <taxon>Streptomycetaceae</taxon>
        <taxon>Streptomyces</taxon>
        <taxon>Streptomyces violaceusniger group</taxon>
    </lineage>
</organism>
<feature type="domain" description="Transposase IS701-like DDE" evidence="2">
    <location>
        <begin position="4"/>
        <end position="247"/>
    </location>
</feature>
<keyword evidence="4" id="KW-1185">Reference proteome</keyword>
<dbReference type="InterPro" id="IPR039365">
    <property type="entry name" value="IS701-like"/>
</dbReference>
<evidence type="ECO:0000313" key="3">
    <source>
        <dbReference type="EMBL" id="GDY60465.1"/>
    </source>
</evidence>
<evidence type="ECO:0000259" key="2">
    <source>
        <dbReference type="Pfam" id="PF13546"/>
    </source>
</evidence>
<evidence type="ECO:0000256" key="1">
    <source>
        <dbReference type="SAM" id="MobiDB-lite"/>
    </source>
</evidence>
<feature type="region of interest" description="Disordered" evidence="1">
    <location>
        <begin position="213"/>
        <end position="256"/>
    </location>
</feature>
<dbReference type="PANTHER" id="PTHR33627">
    <property type="entry name" value="TRANSPOSASE"/>
    <property type="match status" value="1"/>
</dbReference>
<dbReference type="PANTHER" id="PTHR33627:SF1">
    <property type="entry name" value="TRANSPOSASE"/>
    <property type="match status" value="1"/>
</dbReference>
<accession>A0A4D4LHN7</accession>
<name>A0A4D4LHN7_STRVO</name>
<dbReference type="SUPFAM" id="SSF53098">
    <property type="entry name" value="Ribonuclease H-like"/>
    <property type="match status" value="1"/>
</dbReference>
<dbReference type="Pfam" id="PF13546">
    <property type="entry name" value="DDE_5"/>
    <property type="match status" value="1"/>
</dbReference>
<sequence>MADVFASIPRKDQRAKGDCCLRGLMLDGRRKSIQAMAARLPDGNEQNLQQFVNQSTWDPVPVRRRIAERMVTRIGPDAWAVDDVSFPKDGRMSVGVGHQYCGALGKQANCQVAVSVHAVSDAASCPLNWRLFLPQEWVDDAVRRQRTGVPKDVGHREKWRLALDALDELAGWGLVPPVVVADAGYGQNADFRAGLAERGHAYVVGIRGDITVQPHDAHPTARPGPATAAGPSPATGSHRCQWRNWPRPPDGKPSAR</sequence>
<dbReference type="NCBIfam" id="NF033540">
    <property type="entry name" value="transpos_IS701"/>
    <property type="match status" value="1"/>
</dbReference>